<accession>A0A6J5ENX9</accession>
<dbReference type="Pfam" id="PF07993">
    <property type="entry name" value="NAD_binding_4"/>
    <property type="match status" value="1"/>
</dbReference>
<dbReference type="CDD" id="cd12117">
    <property type="entry name" value="A_NRPS_Srf_like"/>
    <property type="match status" value="1"/>
</dbReference>
<dbReference type="Pfam" id="PF00501">
    <property type="entry name" value="AMP-binding"/>
    <property type="match status" value="1"/>
</dbReference>
<feature type="domain" description="Carrier" evidence="4">
    <location>
        <begin position="560"/>
        <end position="635"/>
    </location>
</feature>
<dbReference type="InterPro" id="IPR020845">
    <property type="entry name" value="AMP-binding_CS"/>
</dbReference>
<dbReference type="InterPro" id="IPR010080">
    <property type="entry name" value="Thioester_reductase-like_dom"/>
</dbReference>
<dbReference type="InterPro" id="IPR020806">
    <property type="entry name" value="PKS_PP-bd"/>
</dbReference>
<dbReference type="NCBIfam" id="TIGR01733">
    <property type="entry name" value="AA-adenyl-dom"/>
    <property type="match status" value="1"/>
</dbReference>
<dbReference type="PROSITE" id="PS50075">
    <property type="entry name" value="CARRIER"/>
    <property type="match status" value="1"/>
</dbReference>
<protein>
    <submittedName>
        <fullName evidence="5">Linear gramicidin synthase subunit D</fullName>
    </submittedName>
</protein>
<dbReference type="PROSITE" id="PS00455">
    <property type="entry name" value="AMP_BINDING"/>
    <property type="match status" value="1"/>
</dbReference>
<dbReference type="Gene3D" id="2.30.38.10">
    <property type="entry name" value="Luciferase, Domain 3"/>
    <property type="match status" value="1"/>
</dbReference>
<dbReference type="Pfam" id="PF13193">
    <property type="entry name" value="AMP-binding_C"/>
    <property type="match status" value="1"/>
</dbReference>
<evidence type="ECO:0000313" key="5">
    <source>
        <dbReference type="EMBL" id="CAB3767161.1"/>
    </source>
</evidence>
<dbReference type="AlphaFoldDB" id="A0A6J5ENX9"/>
<dbReference type="SMART" id="SM00823">
    <property type="entry name" value="PKS_PP"/>
    <property type="match status" value="1"/>
</dbReference>
<dbReference type="Gene3D" id="1.10.1200.10">
    <property type="entry name" value="ACP-like"/>
    <property type="match status" value="1"/>
</dbReference>
<dbReference type="InterPro" id="IPR036291">
    <property type="entry name" value="NAD(P)-bd_dom_sf"/>
</dbReference>
<dbReference type="CDD" id="cd05235">
    <property type="entry name" value="SDR_e1"/>
    <property type="match status" value="1"/>
</dbReference>
<keyword evidence="1" id="KW-0596">Phosphopantetheine</keyword>
<dbReference type="InterPro" id="IPR045851">
    <property type="entry name" value="AMP-bd_C_sf"/>
</dbReference>
<dbReference type="PANTHER" id="PTHR44845:SF6">
    <property type="entry name" value="BETA-ALANINE-ACTIVATING ENZYME"/>
    <property type="match status" value="1"/>
</dbReference>
<proteinExistence type="predicted"/>
<gene>
    <name evidence="5" type="primary">lgrD_1</name>
    <name evidence="5" type="ORF">LMG29542_05519</name>
</gene>
<dbReference type="SUPFAM" id="SSF47336">
    <property type="entry name" value="ACP-like"/>
    <property type="match status" value="1"/>
</dbReference>
<dbReference type="InterPro" id="IPR025110">
    <property type="entry name" value="AMP-bd_C"/>
</dbReference>
<keyword evidence="6" id="KW-1185">Reference proteome</keyword>
<dbReference type="NCBIfam" id="TIGR01746">
    <property type="entry name" value="Thioester-redct"/>
    <property type="match status" value="1"/>
</dbReference>
<dbReference type="Pfam" id="PF00550">
    <property type="entry name" value="PP-binding"/>
    <property type="match status" value="1"/>
</dbReference>
<keyword evidence="2" id="KW-0597">Phosphoprotein</keyword>
<dbReference type="InterPro" id="IPR013120">
    <property type="entry name" value="FAR_NAD-bd"/>
</dbReference>
<dbReference type="Proteomes" id="UP000494363">
    <property type="component" value="Unassembled WGS sequence"/>
</dbReference>
<dbReference type="InterPro" id="IPR000873">
    <property type="entry name" value="AMP-dep_synth/lig_dom"/>
</dbReference>
<evidence type="ECO:0000256" key="1">
    <source>
        <dbReference type="ARBA" id="ARBA00022450"/>
    </source>
</evidence>
<dbReference type="EMBL" id="CADIKH010000032">
    <property type="protein sequence ID" value="CAB3767161.1"/>
    <property type="molecule type" value="Genomic_DNA"/>
</dbReference>
<dbReference type="GO" id="GO:0031177">
    <property type="term" value="F:phosphopantetheine binding"/>
    <property type="evidence" value="ECO:0007669"/>
    <property type="project" value="InterPro"/>
</dbReference>
<evidence type="ECO:0000259" key="4">
    <source>
        <dbReference type="PROSITE" id="PS50075"/>
    </source>
</evidence>
<dbReference type="PANTHER" id="PTHR44845">
    <property type="entry name" value="CARRIER DOMAIN-CONTAINING PROTEIN"/>
    <property type="match status" value="1"/>
</dbReference>
<dbReference type="InterPro" id="IPR009081">
    <property type="entry name" value="PP-bd_ACP"/>
</dbReference>
<dbReference type="InterPro" id="IPR010071">
    <property type="entry name" value="AA_adenyl_dom"/>
</dbReference>
<sequence length="1074" mass="118352">MNSINALHTDSNFGPVSDHVDHIGLDSIFRQQADRRPAAIAAVYGAQEISYLELDRRADRLAAYLSQHGIQLEEPIGILLEPGLDQVVCQLGILRAGGSCMPLDPGAPGERLEFMVDDLDVRMALTTAALAPRVAVPECVLIEDQDAWPPFGTWDGIARGNPVGTGHRTHILFTSGTTGRPKAVEILARGVIRLAVDPHYISLGADDRIAAIANPTFDASLFEIWGALLNGGTVVMLPKQTFIDPHAFRHSLHVQRITSMFITATLFNQTVHACPDAFRGLRQLLVGGEALNPRTLRAVLDTAPPRRLVNGYGPTECTTFSLCHDITRDDVEGDAVPIGKPIDNTYVFVLDNALRPTPQGEIGEIHIGGDGLARGYWNRPELTAERFIEVRGLVDGQALRLYKTGDLGSWQAGGTLHFHGRNDNQVKIRGHRIEIEEIELVLLASGLVRDAVVTVQQTELGDRYLMAFVVPQHARTAQDPSAAQTPPMQTHASHANNQLVRYIESRLPVYMRPRITLVKMLPMNANGKVDRRALVERHRKQAGANEPAWRGPPESQGDRLQPGDTLAVLRAIWCRTLDVEAANANDNFFSFGGDSLQAASLVLQISRQFNYPLPVRVLYDYPTPSSLAQYLDSRTERIGSFTTVDETTTWLADTVLPDDIRPLPGPLVPWRSAGRGRVFMTGVTGFLGAFVLRDLCKLPGVSHIACLVRATSDGDALVRIRDNMTLYGVWEEAFADRLQPVAGDLAQADLGLGSVRFDDLANQIDVVFHLAAHVNYIQPYSAHKAANITGTTNILRFTTSGQSKPLHYVSTIAVFGPAGLLEPTPIVYEDEDLGDYLTGLKFDLGYSQSKWVTEQRVKEAQRRGIPVAVYRPGFIMGDSKTGAGNPDDFVARLIKGCIAIGSYPTLQRQGKEFIPVDFVSESLLRIASDDANLGYVYHLVPQHAERVVDLMGFFEILKQCGHSLEALPYQQWVRRLIDDRDLAKNALMPLVPMLAEPVYGQLTRWEVYEGMPVYDTRNTGRALAASGGTMVAPLDRALLQRYLDYWIRIGFLDPIAPGAGGTRSEVRQPEREQY</sequence>
<dbReference type="Gene3D" id="3.40.50.720">
    <property type="entry name" value="NAD(P)-binding Rossmann-like Domain"/>
    <property type="match status" value="1"/>
</dbReference>
<dbReference type="SUPFAM" id="SSF56801">
    <property type="entry name" value="Acetyl-CoA synthetase-like"/>
    <property type="match status" value="1"/>
</dbReference>
<dbReference type="SUPFAM" id="SSF51735">
    <property type="entry name" value="NAD(P)-binding Rossmann-fold domains"/>
    <property type="match status" value="1"/>
</dbReference>
<evidence type="ECO:0000256" key="2">
    <source>
        <dbReference type="ARBA" id="ARBA00022553"/>
    </source>
</evidence>
<dbReference type="Gene3D" id="3.30.300.30">
    <property type="match status" value="1"/>
</dbReference>
<organism evidence="5 6">
    <name type="scientific">Paraburkholderia humisilvae</name>
    <dbReference type="NCBI Taxonomy" id="627669"/>
    <lineage>
        <taxon>Bacteria</taxon>
        <taxon>Pseudomonadati</taxon>
        <taxon>Pseudomonadota</taxon>
        <taxon>Betaproteobacteria</taxon>
        <taxon>Burkholderiales</taxon>
        <taxon>Burkholderiaceae</taxon>
        <taxon>Paraburkholderia</taxon>
    </lineage>
</organism>
<dbReference type="Gene3D" id="3.40.50.980">
    <property type="match status" value="2"/>
</dbReference>
<name>A0A6J5ENX9_9BURK</name>
<reference evidence="5 6" key="1">
    <citation type="submission" date="2020-04" db="EMBL/GenBank/DDBJ databases">
        <authorList>
            <person name="De Canck E."/>
        </authorList>
    </citation>
    <scope>NUCLEOTIDE SEQUENCE [LARGE SCALE GENOMIC DNA]</scope>
    <source>
        <strain evidence="5 6">LMG 29542</strain>
    </source>
</reference>
<evidence type="ECO:0000313" key="6">
    <source>
        <dbReference type="Proteomes" id="UP000494363"/>
    </source>
</evidence>
<dbReference type="InterPro" id="IPR036736">
    <property type="entry name" value="ACP-like_sf"/>
</dbReference>
<dbReference type="SMART" id="SM01294">
    <property type="entry name" value="PKS_PP_betabranch"/>
    <property type="match status" value="1"/>
</dbReference>
<evidence type="ECO:0000256" key="3">
    <source>
        <dbReference type="SAM" id="MobiDB-lite"/>
    </source>
</evidence>
<feature type="region of interest" description="Disordered" evidence="3">
    <location>
        <begin position="538"/>
        <end position="561"/>
    </location>
</feature>